<keyword evidence="6" id="KW-0406">Ion transport</keyword>
<comment type="subcellular location">
    <subcellularLocation>
        <location evidence="1">Cell membrane</location>
        <topology evidence="1">Multi-pass membrane protein</topology>
    </subcellularLocation>
</comment>
<keyword evidence="4" id="KW-0812">Transmembrane</keyword>
<evidence type="ECO:0000313" key="9">
    <source>
        <dbReference type="EMBL" id="CAE8606940.1"/>
    </source>
</evidence>
<evidence type="ECO:0000256" key="5">
    <source>
        <dbReference type="ARBA" id="ARBA00022989"/>
    </source>
</evidence>
<dbReference type="PANTHER" id="PTHR33281:SF19">
    <property type="entry name" value="VOLTAGE-DEPENDENT ANION CHANNEL-FORMING PROTEIN YNEE"/>
    <property type="match status" value="1"/>
</dbReference>
<keyword evidence="2" id="KW-0813">Transport</keyword>
<evidence type="ECO:0000256" key="7">
    <source>
        <dbReference type="ARBA" id="ARBA00023136"/>
    </source>
</evidence>
<sequence>MIQYDNSTWAGLLFRYRGTVLEEAWKPVIMVFISCLTVWVFEEEANCQLGAAGKTIFGPTMCYLLVFRANNASARYWLGCTYVTNIFIAIREFILIMCVATKGGAANQAWRSSHPSLAEMQKLEDVNDIRASMVRVNIIRFGLAFAVSLKLHTRIGYDGYINGSVSGTQKRMIDWDRLRLRGLVSRSEFEEFNDLVPIMHEEHVTKGAPFLTPEMMEDILASSSDRQAWEVDTTPDMRQPLAIIVKLRIEIMKHMNEPWGFKERFSKDFLQLFNQCGLIYEQITVLISTPIPFPYVHLCKVLLLCFLISTPLAMEPNLGFVASVMLPTFVALSLLGIDAIAQELENPFGDKANHLDVDSSISALEDECMLLLDLCGDWRARQAFRSLDIPEVILNGSVPKDVGKKESEDELFLQDELFSNRPKFVCLRSQIRTDDDTPPASMDELPAMEGHLNRKKAHVRTSFDVPEGSQDDSKMPLLPPGAGGSEVGFKPMKEFGTETLIFEEGGGREAAAEDFVGLDFHEDEDELEMQVMADQQSSAGEMDPVSPGATSRGSADLSLRGSAEFSAELAPMHLTESQGEEESSDVSGLSEGESEEDGKDQMSVELRNLLA</sequence>
<evidence type="ECO:0000313" key="10">
    <source>
        <dbReference type="Proteomes" id="UP000654075"/>
    </source>
</evidence>
<keyword evidence="3" id="KW-1003">Cell membrane</keyword>
<keyword evidence="10" id="KW-1185">Reference proteome</keyword>
<organism evidence="9 10">
    <name type="scientific">Polarella glacialis</name>
    <name type="common">Dinoflagellate</name>
    <dbReference type="NCBI Taxonomy" id="89957"/>
    <lineage>
        <taxon>Eukaryota</taxon>
        <taxon>Sar</taxon>
        <taxon>Alveolata</taxon>
        <taxon>Dinophyceae</taxon>
        <taxon>Suessiales</taxon>
        <taxon>Suessiaceae</taxon>
        <taxon>Polarella</taxon>
    </lineage>
</organism>
<reference evidence="9" key="1">
    <citation type="submission" date="2021-02" db="EMBL/GenBank/DDBJ databases">
        <authorList>
            <person name="Dougan E. K."/>
            <person name="Rhodes N."/>
            <person name="Thang M."/>
            <person name="Chan C."/>
        </authorList>
    </citation>
    <scope>NUCLEOTIDE SEQUENCE</scope>
</reference>
<evidence type="ECO:0000256" key="4">
    <source>
        <dbReference type="ARBA" id="ARBA00022692"/>
    </source>
</evidence>
<dbReference type="GO" id="GO:0005886">
    <property type="term" value="C:plasma membrane"/>
    <property type="evidence" value="ECO:0007669"/>
    <property type="project" value="UniProtKB-SubCell"/>
</dbReference>
<evidence type="ECO:0008006" key="11">
    <source>
        <dbReference type="Google" id="ProtNLM"/>
    </source>
</evidence>
<evidence type="ECO:0000256" key="3">
    <source>
        <dbReference type="ARBA" id="ARBA00022475"/>
    </source>
</evidence>
<dbReference type="Pfam" id="PF25539">
    <property type="entry name" value="Bestrophin_2"/>
    <property type="match status" value="1"/>
</dbReference>
<keyword evidence="7" id="KW-0472">Membrane</keyword>
<feature type="region of interest" description="Disordered" evidence="8">
    <location>
        <begin position="464"/>
        <end position="490"/>
    </location>
</feature>
<dbReference type="GO" id="GO:0005254">
    <property type="term" value="F:chloride channel activity"/>
    <property type="evidence" value="ECO:0007669"/>
    <property type="project" value="InterPro"/>
</dbReference>
<dbReference type="EMBL" id="CAJNNV010020093">
    <property type="protein sequence ID" value="CAE8606940.1"/>
    <property type="molecule type" value="Genomic_DNA"/>
</dbReference>
<evidence type="ECO:0000256" key="1">
    <source>
        <dbReference type="ARBA" id="ARBA00004651"/>
    </source>
</evidence>
<protein>
    <recommendedName>
        <fullName evidence="11">Bestrophin homolog</fullName>
    </recommendedName>
</protein>
<dbReference type="Proteomes" id="UP000654075">
    <property type="component" value="Unassembled WGS sequence"/>
</dbReference>
<gene>
    <name evidence="9" type="ORF">PGLA1383_LOCUS24891</name>
</gene>
<dbReference type="AlphaFoldDB" id="A0A813F2I2"/>
<proteinExistence type="predicted"/>
<comment type="caution">
    <text evidence="9">The sequence shown here is derived from an EMBL/GenBank/DDBJ whole genome shotgun (WGS) entry which is preliminary data.</text>
</comment>
<feature type="region of interest" description="Disordered" evidence="8">
    <location>
        <begin position="533"/>
        <end position="611"/>
    </location>
</feature>
<dbReference type="PANTHER" id="PTHR33281">
    <property type="entry name" value="UPF0187 PROTEIN YNEE"/>
    <property type="match status" value="1"/>
</dbReference>
<accession>A0A813F2I2</accession>
<evidence type="ECO:0000256" key="8">
    <source>
        <dbReference type="SAM" id="MobiDB-lite"/>
    </source>
</evidence>
<name>A0A813F2I2_POLGL</name>
<dbReference type="InterPro" id="IPR044669">
    <property type="entry name" value="YneE/VCCN1/2-like"/>
</dbReference>
<keyword evidence="5" id="KW-1133">Transmembrane helix</keyword>
<dbReference type="OrthoDB" id="1368at2759"/>
<evidence type="ECO:0000256" key="6">
    <source>
        <dbReference type="ARBA" id="ARBA00023065"/>
    </source>
</evidence>
<evidence type="ECO:0000256" key="2">
    <source>
        <dbReference type="ARBA" id="ARBA00022448"/>
    </source>
</evidence>